<dbReference type="InterPro" id="IPR015946">
    <property type="entry name" value="KH_dom-like_a/b"/>
</dbReference>
<dbReference type="SMART" id="SM00322">
    <property type="entry name" value="KH"/>
    <property type="match status" value="1"/>
</dbReference>
<comment type="similarity">
    <text evidence="1 8 9">Belongs to the universal ribosomal protein uS3 family.</text>
</comment>
<dbReference type="Pfam" id="PF00189">
    <property type="entry name" value="Ribosomal_S3_C"/>
    <property type="match status" value="1"/>
</dbReference>
<sequence length="219" mass="24184">MGQKVDPRGIRIGIVKTWDSKWFAKKGKEYLNNFHEDLKIREYIKKNYYQAGISSIAIERVSENEVTVIVSTGKAAVLIGRKGAEITALRAQLEKMTGKKVFVKALEIKNPNKDAQLVAESIATAIEKRVAYKRAVQQAIQRAEKAGVQGIKVMTSGRLNGAEIARSEWTLSGRVPLHTLRADVDYATATAHTTYGALGIKVWIFNGEVLPTKKEGGTE</sequence>
<keyword evidence="5 8" id="KW-0687">Ribonucleoprotein</keyword>
<dbReference type="SUPFAM" id="SSF54814">
    <property type="entry name" value="Prokaryotic type KH domain (KH-domain type II)"/>
    <property type="match status" value="1"/>
</dbReference>
<dbReference type="NCBIfam" id="TIGR01009">
    <property type="entry name" value="rpsC_bact"/>
    <property type="match status" value="1"/>
</dbReference>
<dbReference type="InterPro" id="IPR036419">
    <property type="entry name" value="Ribosomal_S3_C_sf"/>
</dbReference>
<evidence type="ECO:0000256" key="6">
    <source>
        <dbReference type="ARBA" id="ARBA00024998"/>
    </source>
</evidence>
<dbReference type="PROSITE" id="PS00548">
    <property type="entry name" value="RIBOSOMAL_S3"/>
    <property type="match status" value="1"/>
</dbReference>
<reference evidence="11 12" key="1">
    <citation type="submission" date="2020-05" db="EMBL/GenBank/DDBJ databases">
        <title>Streptobacillus felis strain LHL191014123.</title>
        <authorList>
            <person name="Fawzy A."/>
            <person name="Rau J."/>
            <person name="Risse K."/>
            <person name="Schauerte N."/>
            <person name="Geiger C."/>
            <person name="Blom J."/>
            <person name="Imirzalioglu C."/>
            <person name="Falgenhauer J."/>
            <person name="Bach A."/>
            <person name="Herden C."/>
            <person name="Eisenberg T."/>
        </authorList>
    </citation>
    <scope>NUCLEOTIDE SEQUENCE [LARGE SCALE GENOMIC DNA]</scope>
    <source>
        <strain evidence="11 12">LHL191014123</strain>
    </source>
</reference>
<organism evidence="11 12">
    <name type="scientific">Streptobacillus felis</name>
    <dbReference type="NCBI Taxonomy" id="1384509"/>
    <lineage>
        <taxon>Bacteria</taxon>
        <taxon>Fusobacteriati</taxon>
        <taxon>Fusobacteriota</taxon>
        <taxon>Fusobacteriia</taxon>
        <taxon>Fusobacteriales</taxon>
        <taxon>Leptotrichiaceae</taxon>
        <taxon>Streptobacillus</taxon>
    </lineage>
</organism>
<dbReference type="AlphaFoldDB" id="A0A7Z0PGV8"/>
<comment type="caution">
    <text evidence="11">The sequence shown here is derived from an EMBL/GenBank/DDBJ whole genome shotgun (WGS) entry which is preliminary data.</text>
</comment>
<dbReference type="PANTHER" id="PTHR11760">
    <property type="entry name" value="30S/40S RIBOSOMAL PROTEIN S3"/>
    <property type="match status" value="1"/>
</dbReference>
<evidence type="ECO:0000259" key="10">
    <source>
        <dbReference type="PROSITE" id="PS50823"/>
    </source>
</evidence>
<keyword evidence="12" id="KW-1185">Reference proteome</keyword>
<keyword evidence="3 8" id="KW-0694">RNA-binding</keyword>
<name>A0A7Z0PGV8_9FUSO</name>
<dbReference type="PROSITE" id="PS50823">
    <property type="entry name" value="KH_TYPE_2"/>
    <property type="match status" value="1"/>
</dbReference>
<evidence type="ECO:0000256" key="9">
    <source>
        <dbReference type="RuleBase" id="RU003624"/>
    </source>
</evidence>
<dbReference type="Gene3D" id="3.30.300.20">
    <property type="match status" value="1"/>
</dbReference>
<keyword evidence="2 8" id="KW-0699">rRNA-binding</keyword>
<evidence type="ECO:0000256" key="4">
    <source>
        <dbReference type="ARBA" id="ARBA00022980"/>
    </source>
</evidence>
<dbReference type="RefSeq" id="WP_180136142.1">
    <property type="nucleotide sequence ID" value="NZ_JABMKT010000019.1"/>
</dbReference>
<dbReference type="Gene3D" id="3.30.1140.32">
    <property type="entry name" value="Ribosomal protein S3, C-terminal domain"/>
    <property type="match status" value="1"/>
</dbReference>
<dbReference type="InterPro" id="IPR004044">
    <property type="entry name" value="KH_dom_type_2"/>
</dbReference>
<dbReference type="GO" id="GO:0003729">
    <property type="term" value="F:mRNA binding"/>
    <property type="evidence" value="ECO:0007669"/>
    <property type="project" value="UniProtKB-UniRule"/>
</dbReference>
<dbReference type="EMBL" id="JABMKT010000019">
    <property type="protein sequence ID" value="NYV28020.1"/>
    <property type="molecule type" value="Genomic_DNA"/>
</dbReference>
<evidence type="ECO:0000313" key="11">
    <source>
        <dbReference type="EMBL" id="NYV28020.1"/>
    </source>
</evidence>
<evidence type="ECO:0000256" key="7">
    <source>
        <dbReference type="ARBA" id="ARBA00035257"/>
    </source>
</evidence>
<gene>
    <name evidence="8 11" type="primary">rpsC</name>
    <name evidence="11" type="ORF">HP397_04235</name>
</gene>
<dbReference type="PANTHER" id="PTHR11760:SF19">
    <property type="entry name" value="SMALL RIBOSOMAL SUBUNIT PROTEIN US3C"/>
    <property type="match status" value="1"/>
</dbReference>
<dbReference type="GO" id="GO:0006412">
    <property type="term" value="P:translation"/>
    <property type="evidence" value="ECO:0007669"/>
    <property type="project" value="UniProtKB-UniRule"/>
</dbReference>
<dbReference type="FunFam" id="3.30.300.20:FF:000001">
    <property type="entry name" value="30S ribosomal protein S3"/>
    <property type="match status" value="1"/>
</dbReference>
<dbReference type="InterPro" id="IPR001351">
    <property type="entry name" value="Ribosomal_uS3_C"/>
</dbReference>
<dbReference type="HAMAP" id="MF_01309_B">
    <property type="entry name" value="Ribosomal_uS3_B"/>
    <property type="match status" value="1"/>
</dbReference>
<dbReference type="CDD" id="cd02412">
    <property type="entry name" value="KH-II_30S_S3"/>
    <property type="match status" value="1"/>
</dbReference>
<dbReference type="InterPro" id="IPR018280">
    <property type="entry name" value="Ribosomal_uS3_CS"/>
</dbReference>
<dbReference type="InterPro" id="IPR057258">
    <property type="entry name" value="Ribosomal_uS3"/>
</dbReference>
<evidence type="ECO:0000256" key="5">
    <source>
        <dbReference type="ARBA" id="ARBA00023274"/>
    </source>
</evidence>
<feature type="domain" description="KH type-2" evidence="10">
    <location>
        <begin position="40"/>
        <end position="109"/>
    </location>
</feature>
<dbReference type="GO" id="GO:0022627">
    <property type="term" value="C:cytosolic small ribosomal subunit"/>
    <property type="evidence" value="ECO:0007669"/>
    <property type="project" value="TreeGrafter"/>
</dbReference>
<dbReference type="Pfam" id="PF07650">
    <property type="entry name" value="KH_2"/>
    <property type="match status" value="1"/>
</dbReference>
<protein>
    <recommendedName>
        <fullName evidence="7 8">Small ribosomal subunit protein uS3</fullName>
    </recommendedName>
</protein>
<accession>A0A7Z0PGV8</accession>
<evidence type="ECO:0000313" key="12">
    <source>
        <dbReference type="Proteomes" id="UP000526184"/>
    </source>
</evidence>
<dbReference type="InterPro" id="IPR005704">
    <property type="entry name" value="Ribosomal_uS3_bac-typ"/>
</dbReference>
<evidence type="ECO:0000256" key="2">
    <source>
        <dbReference type="ARBA" id="ARBA00022730"/>
    </source>
</evidence>
<comment type="function">
    <text evidence="6 8">Binds the lower part of the 30S subunit head. Binds mRNA in the 70S ribosome, positioning it for translation.</text>
</comment>
<dbReference type="GO" id="GO:0019843">
    <property type="term" value="F:rRNA binding"/>
    <property type="evidence" value="ECO:0007669"/>
    <property type="project" value="UniProtKB-UniRule"/>
</dbReference>
<dbReference type="Proteomes" id="UP000526184">
    <property type="component" value="Unassembled WGS sequence"/>
</dbReference>
<keyword evidence="4 8" id="KW-0689">Ribosomal protein</keyword>
<comment type="subunit">
    <text evidence="8">Part of the 30S ribosomal subunit. Forms a tight complex with proteins S10 and S14.</text>
</comment>
<dbReference type="GO" id="GO:0003735">
    <property type="term" value="F:structural constituent of ribosome"/>
    <property type="evidence" value="ECO:0007669"/>
    <property type="project" value="InterPro"/>
</dbReference>
<evidence type="ECO:0000256" key="8">
    <source>
        <dbReference type="HAMAP-Rule" id="MF_01309"/>
    </source>
</evidence>
<dbReference type="InterPro" id="IPR004087">
    <property type="entry name" value="KH_dom"/>
</dbReference>
<dbReference type="InterPro" id="IPR009019">
    <property type="entry name" value="KH_sf_prok-type"/>
</dbReference>
<evidence type="ECO:0000256" key="1">
    <source>
        <dbReference type="ARBA" id="ARBA00010761"/>
    </source>
</evidence>
<evidence type="ECO:0000256" key="3">
    <source>
        <dbReference type="ARBA" id="ARBA00022884"/>
    </source>
</evidence>
<dbReference type="SUPFAM" id="SSF54821">
    <property type="entry name" value="Ribosomal protein S3 C-terminal domain"/>
    <property type="match status" value="1"/>
</dbReference>
<proteinExistence type="inferred from homology"/>